<proteinExistence type="predicted"/>
<feature type="region of interest" description="Disordered" evidence="1">
    <location>
        <begin position="18"/>
        <end position="60"/>
    </location>
</feature>
<gene>
    <name evidence="2" type="ORF">Tco_0703123</name>
</gene>
<sequence>MSTAKVVVENIKVKINSGSQDRAEGQERAETEPTLNSRAESTAEVDRSRPLPTTAGDTLKPTAVGDSLKRYGVLGLRIWSIDQYGVLGLQIRSIDQYGVLGLRIRSIDQYEVLRFWIRSIGCKRAFLDN</sequence>
<reference evidence="2" key="1">
    <citation type="journal article" date="2022" name="Int. J. Mol. Sci.">
        <title>Draft Genome of Tanacetum Coccineum: Genomic Comparison of Closely Related Tanacetum-Family Plants.</title>
        <authorList>
            <person name="Yamashiro T."/>
            <person name="Shiraishi A."/>
            <person name="Nakayama K."/>
            <person name="Satake H."/>
        </authorList>
    </citation>
    <scope>NUCLEOTIDE SEQUENCE</scope>
</reference>
<feature type="compositionally biased region" description="Basic and acidic residues" evidence="1">
    <location>
        <begin position="21"/>
        <end position="31"/>
    </location>
</feature>
<reference evidence="2" key="2">
    <citation type="submission" date="2022-01" db="EMBL/GenBank/DDBJ databases">
        <authorList>
            <person name="Yamashiro T."/>
            <person name="Shiraishi A."/>
            <person name="Satake H."/>
            <person name="Nakayama K."/>
        </authorList>
    </citation>
    <scope>NUCLEOTIDE SEQUENCE</scope>
</reference>
<evidence type="ECO:0000256" key="1">
    <source>
        <dbReference type="SAM" id="MobiDB-lite"/>
    </source>
</evidence>
<dbReference type="Proteomes" id="UP001151760">
    <property type="component" value="Unassembled WGS sequence"/>
</dbReference>
<organism evidence="2 3">
    <name type="scientific">Tanacetum coccineum</name>
    <dbReference type="NCBI Taxonomy" id="301880"/>
    <lineage>
        <taxon>Eukaryota</taxon>
        <taxon>Viridiplantae</taxon>
        <taxon>Streptophyta</taxon>
        <taxon>Embryophyta</taxon>
        <taxon>Tracheophyta</taxon>
        <taxon>Spermatophyta</taxon>
        <taxon>Magnoliopsida</taxon>
        <taxon>eudicotyledons</taxon>
        <taxon>Gunneridae</taxon>
        <taxon>Pentapetalae</taxon>
        <taxon>asterids</taxon>
        <taxon>campanulids</taxon>
        <taxon>Asterales</taxon>
        <taxon>Asteraceae</taxon>
        <taxon>Asteroideae</taxon>
        <taxon>Anthemideae</taxon>
        <taxon>Anthemidinae</taxon>
        <taxon>Tanacetum</taxon>
    </lineage>
</organism>
<evidence type="ECO:0000313" key="3">
    <source>
        <dbReference type="Proteomes" id="UP001151760"/>
    </source>
</evidence>
<comment type="caution">
    <text evidence="2">The sequence shown here is derived from an EMBL/GenBank/DDBJ whole genome shotgun (WGS) entry which is preliminary data.</text>
</comment>
<name>A0ABQ4XZ98_9ASTR</name>
<evidence type="ECO:0000313" key="2">
    <source>
        <dbReference type="EMBL" id="GJS70282.1"/>
    </source>
</evidence>
<keyword evidence="3" id="KW-1185">Reference proteome</keyword>
<accession>A0ABQ4XZ98</accession>
<dbReference type="EMBL" id="BQNB010009923">
    <property type="protein sequence ID" value="GJS70282.1"/>
    <property type="molecule type" value="Genomic_DNA"/>
</dbReference>
<protein>
    <submittedName>
        <fullName evidence="2">Uncharacterized protein</fullName>
    </submittedName>
</protein>